<dbReference type="SUPFAM" id="SSF54211">
    <property type="entry name" value="Ribosomal protein S5 domain 2-like"/>
    <property type="match status" value="1"/>
</dbReference>
<dbReference type="PROSITE" id="PS00058">
    <property type="entry name" value="DNA_MISMATCH_REPAIR_1"/>
    <property type="match status" value="1"/>
</dbReference>
<feature type="compositionally biased region" description="Polar residues" evidence="3">
    <location>
        <begin position="591"/>
        <end position="609"/>
    </location>
</feature>
<dbReference type="SUPFAM" id="SSF55874">
    <property type="entry name" value="ATPase domain of HSP90 chaperone/DNA topoisomerase II/histidine kinase"/>
    <property type="match status" value="1"/>
</dbReference>
<feature type="compositionally biased region" description="Basic residues" evidence="3">
    <location>
        <begin position="574"/>
        <end position="584"/>
    </location>
</feature>
<evidence type="ECO:0000256" key="1">
    <source>
        <dbReference type="ARBA" id="ARBA00006082"/>
    </source>
</evidence>
<reference evidence="6" key="1">
    <citation type="journal article" date="2015" name="BMC Genomics">
        <title>Genomic and transcriptomic analysis of the endophytic fungus Pestalotiopsis fici reveals its lifestyle and high potential for synthesis of natural products.</title>
        <authorList>
            <person name="Wang X."/>
            <person name="Zhang X."/>
            <person name="Liu L."/>
            <person name="Xiang M."/>
            <person name="Wang W."/>
            <person name="Sun X."/>
            <person name="Che Y."/>
            <person name="Guo L."/>
            <person name="Liu G."/>
            <person name="Guo L."/>
            <person name="Wang C."/>
            <person name="Yin W.B."/>
            <person name="Stadler M."/>
            <person name="Zhang X."/>
            <person name="Liu X."/>
        </authorList>
    </citation>
    <scope>NUCLEOTIDE SEQUENCE [LARGE SCALE GENOMIC DNA]</scope>
    <source>
        <strain evidence="6">W106-1 / CGMCC3.15140</strain>
    </source>
</reference>
<sequence>MPIAALPDETKRLLGSTSTITTPVSLVKELLDNAIDAKATTIEVLVSHDTIDKIEVRDNGSGIHPDDYDCLGRRGYTSKLKTFDDLQRLAGTTLGFRGEALAGANTLGKVCIITKTPSDSVAALLHIRPGDGGVLEQEQVAAPIGTTVRVSQLYHELPVRRQMAVKESKRTIEKIKDLLVSYVMAKPHIKMIFKVYKHANLSWSYSPRRPVTLKEAALQILGKEGASRCAEKTFDGDSPASLKITALVWRPDTEVLRLPKHRYFSVDGRPVTGTAGTMRKLLPIYHKYLESALPSPDEKALNVGDVFLCVNLVNPGPYDVNITPSKDEILFEDEEAILRCFGNFCEQIYGLLKTGGRHETPLLRQSQTLASAKGVETGTNDLEPSIFSSGWTAINTKAPQKGPVQTPVISEGIVSDQAVLSTSMSDDLGERFAAPNDMRKTRPHNIETKRRSPTISREQEGTERGQKEVGFGRGRELESTLNGTPLDVANNQQHYAAPVPGIISALQLANIDTRAFTTTTPEPEIMLHRGAPPRDLDVPPRMRLPSNRSLERDLTDNAADIFAPRSDPNEILSKKRNTSTHRRAQPPWTPPSSVQKSPEQWQDRYTATNHTKRNGTRQSTISFGGYKNPVHSHSKQKGGRCRSKNVAPAREEDRNSFNNVGQDPPSQISHGVYKSSGGDLTQLRMPQGGTHEVTIRNDLTPLHSTELPSIDDLISNNPPIKTSLQMGDPRAYLLRHQKSMEADEERGRPRKLRRTKSLLLPLENIVESDQTRQLTLVIRLSISYISTCVEQLGQFDRYIFEGDIEEALDMDLSEARRIEKSCDGILSSWDGADGDEVKSNLSSVLKGKSVDVTK</sequence>
<dbReference type="GO" id="GO:0032389">
    <property type="term" value="C:MutLalpha complex"/>
    <property type="evidence" value="ECO:0007669"/>
    <property type="project" value="TreeGrafter"/>
</dbReference>
<dbReference type="FunFam" id="3.30.565.10:FF:000017">
    <property type="entry name" value="PMS1 homolog 1, mismatch repair system component"/>
    <property type="match status" value="1"/>
</dbReference>
<dbReference type="GeneID" id="19265277"/>
<dbReference type="InterPro" id="IPR014762">
    <property type="entry name" value="DNA_mismatch_repair_CS"/>
</dbReference>
<dbReference type="GO" id="GO:0030983">
    <property type="term" value="F:mismatched DNA binding"/>
    <property type="evidence" value="ECO:0007669"/>
    <property type="project" value="InterPro"/>
</dbReference>
<dbReference type="RefSeq" id="XP_007827036.1">
    <property type="nucleotide sequence ID" value="XM_007828845.1"/>
</dbReference>
<dbReference type="GO" id="GO:0005524">
    <property type="term" value="F:ATP binding"/>
    <property type="evidence" value="ECO:0007669"/>
    <property type="project" value="InterPro"/>
</dbReference>
<protein>
    <recommendedName>
        <fullName evidence="4">DNA mismatch repair protein S5 domain-containing protein</fullName>
    </recommendedName>
</protein>
<evidence type="ECO:0000313" key="5">
    <source>
        <dbReference type="EMBL" id="ETS86436.1"/>
    </source>
</evidence>
<dbReference type="KEGG" id="pfy:PFICI_00264"/>
<dbReference type="InterPro" id="IPR036890">
    <property type="entry name" value="HATPase_C_sf"/>
</dbReference>
<comment type="similarity">
    <text evidence="1">Belongs to the DNA mismatch repair MutL/HexB family.</text>
</comment>
<dbReference type="PANTHER" id="PTHR10073">
    <property type="entry name" value="DNA MISMATCH REPAIR PROTEIN MLH, PMS, MUTL"/>
    <property type="match status" value="1"/>
</dbReference>
<evidence type="ECO:0000259" key="4">
    <source>
        <dbReference type="SMART" id="SM01340"/>
    </source>
</evidence>
<dbReference type="Proteomes" id="UP000030651">
    <property type="component" value="Unassembled WGS sequence"/>
</dbReference>
<dbReference type="PANTHER" id="PTHR10073:SF41">
    <property type="entry name" value="MISMATCH REPAIR PROTEIN, PUTATIVE (AFU_ORTHOLOGUE AFUA_8G05820)-RELATED"/>
    <property type="match status" value="1"/>
</dbReference>
<dbReference type="InterPro" id="IPR013507">
    <property type="entry name" value="DNA_mismatch_S5_2-like"/>
</dbReference>
<dbReference type="STRING" id="1229662.W3XMD7"/>
<keyword evidence="2" id="KW-0227">DNA damage</keyword>
<dbReference type="HOGENOM" id="CLU_011171_4_0_1"/>
<dbReference type="GO" id="GO:0006298">
    <property type="term" value="P:mismatch repair"/>
    <property type="evidence" value="ECO:0007669"/>
    <property type="project" value="InterPro"/>
</dbReference>
<dbReference type="eggNOG" id="KOG1978">
    <property type="taxonomic scope" value="Eukaryota"/>
</dbReference>
<dbReference type="InterPro" id="IPR038973">
    <property type="entry name" value="MutL/Mlh/Pms-like"/>
</dbReference>
<name>W3XMD7_PESFW</name>
<dbReference type="GO" id="GO:0140664">
    <property type="term" value="F:ATP-dependent DNA damage sensor activity"/>
    <property type="evidence" value="ECO:0007669"/>
    <property type="project" value="InterPro"/>
</dbReference>
<dbReference type="InterPro" id="IPR014721">
    <property type="entry name" value="Ribsml_uS5_D2-typ_fold_subgr"/>
</dbReference>
<feature type="compositionally biased region" description="Basic and acidic residues" evidence="3">
    <location>
        <begin position="457"/>
        <end position="467"/>
    </location>
</feature>
<dbReference type="Gene3D" id="3.30.230.10">
    <property type="match status" value="1"/>
</dbReference>
<dbReference type="GO" id="GO:0016887">
    <property type="term" value="F:ATP hydrolysis activity"/>
    <property type="evidence" value="ECO:0007669"/>
    <property type="project" value="InterPro"/>
</dbReference>
<dbReference type="GO" id="GO:0061982">
    <property type="term" value="P:meiosis I cell cycle process"/>
    <property type="evidence" value="ECO:0007669"/>
    <property type="project" value="UniProtKB-ARBA"/>
</dbReference>
<keyword evidence="6" id="KW-1185">Reference proteome</keyword>
<evidence type="ECO:0000256" key="2">
    <source>
        <dbReference type="ARBA" id="ARBA00022763"/>
    </source>
</evidence>
<dbReference type="Gene3D" id="3.30.565.10">
    <property type="entry name" value="Histidine kinase-like ATPase, C-terminal domain"/>
    <property type="match status" value="1"/>
</dbReference>
<dbReference type="InParanoid" id="W3XMD7"/>
<gene>
    <name evidence="5" type="ORF">PFICI_00264</name>
</gene>
<dbReference type="SMART" id="SM01340">
    <property type="entry name" value="DNA_mis_repair"/>
    <property type="match status" value="1"/>
</dbReference>
<dbReference type="EMBL" id="KI912109">
    <property type="protein sequence ID" value="ETS86436.1"/>
    <property type="molecule type" value="Genomic_DNA"/>
</dbReference>
<feature type="compositionally biased region" description="Basic residues" evidence="3">
    <location>
        <begin position="630"/>
        <end position="643"/>
    </location>
</feature>
<feature type="domain" description="DNA mismatch repair protein S5" evidence="4">
    <location>
        <begin position="217"/>
        <end position="350"/>
    </location>
</feature>
<feature type="region of interest" description="Disordered" evidence="3">
    <location>
        <begin position="447"/>
        <end position="468"/>
    </location>
</feature>
<dbReference type="Pfam" id="PF13589">
    <property type="entry name" value="HATPase_c_3"/>
    <property type="match status" value="1"/>
</dbReference>
<accession>W3XMD7</accession>
<feature type="region of interest" description="Disordered" evidence="3">
    <location>
        <begin position="555"/>
        <end position="667"/>
    </location>
</feature>
<dbReference type="InterPro" id="IPR020568">
    <property type="entry name" value="Ribosomal_Su5_D2-typ_SF"/>
</dbReference>
<evidence type="ECO:0000256" key="3">
    <source>
        <dbReference type="SAM" id="MobiDB-lite"/>
    </source>
</evidence>
<organism evidence="5 6">
    <name type="scientific">Pestalotiopsis fici (strain W106-1 / CGMCC3.15140)</name>
    <dbReference type="NCBI Taxonomy" id="1229662"/>
    <lineage>
        <taxon>Eukaryota</taxon>
        <taxon>Fungi</taxon>
        <taxon>Dikarya</taxon>
        <taxon>Ascomycota</taxon>
        <taxon>Pezizomycotina</taxon>
        <taxon>Sordariomycetes</taxon>
        <taxon>Xylariomycetidae</taxon>
        <taxon>Amphisphaeriales</taxon>
        <taxon>Sporocadaceae</taxon>
        <taxon>Pestalotiopsis</taxon>
    </lineage>
</organism>
<feature type="compositionally biased region" description="Polar residues" evidence="3">
    <location>
        <begin position="656"/>
        <end position="667"/>
    </location>
</feature>
<evidence type="ECO:0000313" key="6">
    <source>
        <dbReference type="Proteomes" id="UP000030651"/>
    </source>
</evidence>
<dbReference type="NCBIfam" id="TIGR00585">
    <property type="entry name" value="mutl"/>
    <property type="match status" value="1"/>
</dbReference>
<dbReference type="AlphaFoldDB" id="W3XMD7"/>
<dbReference type="OrthoDB" id="10263226at2759"/>
<proteinExistence type="inferred from homology"/>
<dbReference type="InterPro" id="IPR002099">
    <property type="entry name" value="MutL/Mlh/PMS"/>
</dbReference>